<dbReference type="RefSeq" id="WP_013839389.1">
    <property type="nucleotide sequence ID" value="NC_015588.1"/>
</dbReference>
<dbReference type="InterPro" id="IPR010982">
    <property type="entry name" value="Lambda_DNA-bd_dom_sf"/>
</dbReference>
<evidence type="ECO:0000259" key="4">
    <source>
        <dbReference type="PROSITE" id="PS50932"/>
    </source>
</evidence>
<dbReference type="Pfam" id="PF00356">
    <property type="entry name" value="LacI"/>
    <property type="match status" value="1"/>
</dbReference>
<reference evidence="5 6" key="1">
    <citation type="submission" date="2011-05" db="EMBL/GenBank/DDBJ databases">
        <title>Complete sequence of Isoptericola variabilis 225.</title>
        <authorList>
            <consortium name="US DOE Joint Genome Institute"/>
            <person name="Lucas S."/>
            <person name="Han J."/>
            <person name="Lapidus A."/>
            <person name="Cheng J.-F."/>
            <person name="Goodwin L."/>
            <person name="Pitluck S."/>
            <person name="Peters L."/>
            <person name="Mikhailova N."/>
            <person name="Zeytun A."/>
            <person name="Han C."/>
            <person name="Tapia R."/>
            <person name="Land M."/>
            <person name="Hauser L."/>
            <person name="Kyrpides N."/>
            <person name="Ivanova N."/>
            <person name="Pagani I."/>
            <person name="Siebers A."/>
            <person name="Allgaier M."/>
            <person name="Thelen M."/>
            <person name="Hugenholtz P."/>
            <person name="Gladden J."/>
            <person name="Woyke T."/>
        </authorList>
    </citation>
    <scope>NUCLEOTIDE SEQUENCE [LARGE SCALE GENOMIC DNA]</scope>
    <source>
        <strain evidence="6">225</strain>
    </source>
</reference>
<dbReference type="Pfam" id="PF13377">
    <property type="entry name" value="Peripla_BP_3"/>
    <property type="match status" value="1"/>
</dbReference>
<dbReference type="PANTHER" id="PTHR30146">
    <property type="entry name" value="LACI-RELATED TRANSCRIPTIONAL REPRESSOR"/>
    <property type="match status" value="1"/>
</dbReference>
<dbReference type="eggNOG" id="COG1609">
    <property type="taxonomic scope" value="Bacteria"/>
</dbReference>
<dbReference type="EMBL" id="CP002810">
    <property type="protein sequence ID" value="AEG44998.1"/>
    <property type="molecule type" value="Genomic_DNA"/>
</dbReference>
<name>F6FR48_ISOV2</name>
<dbReference type="SUPFAM" id="SSF47413">
    <property type="entry name" value="lambda repressor-like DNA-binding domains"/>
    <property type="match status" value="1"/>
</dbReference>
<dbReference type="GO" id="GO:0000976">
    <property type="term" value="F:transcription cis-regulatory region binding"/>
    <property type="evidence" value="ECO:0007669"/>
    <property type="project" value="TreeGrafter"/>
</dbReference>
<proteinExistence type="predicted"/>
<dbReference type="SUPFAM" id="SSF53822">
    <property type="entry name" value="Periplasmic binding protein-like I"/>
    <property type="match status" value="1"/>
</dbReference>
<feature type="domain" description="HTH lacI-type" evidence="4">
    <location>
        <begin position="11"/>
        <end position="65"/>
    </location>
</feature>
<evidence type="ECO:0000313" key="6">
    <source>
        <dbReference type="Proteomes" id="UP000009236"/>
    </source>
</evidence>
<protein>
    <submittedName>
        <fullName evidence="5">Transcriptional regulator, LacI family</fullName>
    </submittedName>
</protein>
<evidence type="ECO:0000256" key="2">
    <source>
        <dbReference type="ARBA" id="ARBA00023125"/>
    </source>
</evidence>
<dbReference type="CDD" id="cd06267">
    <property type="entry name" value="PBP1_LacI_sugar_binding-like"/>
    <property type="match status" value="1"/>
</dbReference>
<dbReference type="Gene3D" id="3.40.50.2300">
    <property type="match status" value="2"/>
</dbReference>
<dbReference type="Gene3D" id="1.10.260.40">
    <property type="entry name" value="lambda repressor-like DNA-binding domains"/>
    <property type="match status" value="1"/>
</dbReference>
<dbReference type="PANTHER" id="PTHR30146:SF153">
    <property type="entry name" value="LACTOSE OPERON REPRESSOR"/>
    <property type="match status" value="1"/>
</dbReference>
<dbReference type="GO" id="GO:0003700">
    <property type="term" value="F:DNA-binding transcription factor activity"/>
    <property type="evidence" value="ECO:0007669"/>
    <property type="project" value="TreeGrafter"/>
</dbReference>
<dbReference type="Proteomes" id="UP000009236">
    <property type="component" value="Chromosome"/>
</dbReference>
<gene>
    <name evidence="5" type="ordered locus">Isova_2278</name>
</gene>
<dbReference type="HOGENOM" id="CLU_037628_6_4_11"/>
<dbReference type="STRING" id="743718.Isova_2278"/>
<evidence type="ECO:0000256" key="1">
    <source>
        <dbReference type="ARBA" id="ARBA00023015"/>
    </source>
</evidence>
<dbReference type="SMART" id="SM00354">
    <property type="entry name" value="HTH_LACI"/>
    <property type="match status" value="1"/>
</dbReference>
<sequence>MSSTERGGGVVTLKDVAAAAGVSVATASQALAGRGRMTAATRARVQRTADGLGYVANPLGRGLRTGRTQALGVHHQSAAASLETPYFREFLAGAIEAAHRHDYDLVVLSSDTARPRRSAPRVDGVVVVDPIGNDLRARALMELPLPVVAGEHVPPDMPPCAVVAADHATAVRTVLDEAAAHGARHVLLAAPDTHSGWGNLLRDVVSAWCAERGTVPVLVATEFGERSVERHRALVEPALGAHPEVELVLVASPFAARGAMDALRALGRQPGRDVLVAAGADAPSLLEEDPPVTAIELPAHALGVACVERLVSILDGDVTLTEALGSVQTVPSPVHLRASTAGELITAPAD</sequence>
<dbReference type="AlphaFoldDB" id="F6FR48"/>
<keyword evidence="2" id="KW-0238">DNA-binding</keyword>
<dbReference type="InterPro" id="IPR000843">
    <property type="entry name" value="HTH_LacI"/>
</dbReference>
<dbReference type="PROSITE" id="PS50932">
    <property type="entry name" value="HTH_LACI_2"/>
    <property type="match status" value="1"/>
</dbReference>
<keyword evidence="3" id="KW-0804">Transcription</keyword>
<organism evidence="6">
    <name type="scientific">Isoptericola variabilis (strain 225)</name>
    <dbReference type="NCBI Taxonomy" id="743718"/>
    <lineage>
        <taxon>Bacteria</taxon>
        <taxon>Bacillati</taxon>
        <taxon>Actinomycetota</taxon>
        <taxon>Actinomycetes</taxon>
        <taxon>Micrococcales</taxon>
        <taxon>Promicromonosporaceae</taxon>
        <taxon>Isoptericola</taxon>
    </lineage>
</organism>
<evidence type="ECO:0000313" key="5">
    <source>
        <dbReference type="EMBL" id="AEG44998.1"/>
    </source>
</evidence>
<dbReference type="KEGG" id="iva:Isova_2278"/>
<keyword evidence="6" id="KW-1185">Reference proteome</keyword>
<dbReference type="InterPro" id="IPR028082">
    <property type="entry name" value="Peripla_BP_I"/>
</dbReference>
<evidence type="ECO:0000256" key="3">
    <source>
        <dbReference type="ARBA" id="ARBA00023163"/>
    </source>
</evidence>
<dbReference type="InterPro" id="IPR046335">
    <property type="entry name" value="LacI/GalR-like_sensor"/>
</dbReference>
<keyword evidence="1" id="KW-0805">Transcription regulation</keyword>
<dbReference type="PROSITE" id="PS00356">
    <property type="entry name" value="HTH_LACI_1"/>
    <property type="match status" value="1"/>
</dbReference>
<accession>F6FR48</accession>